<comment type="caution">
    <text evidence="2">The sequence shown here is derived from an EMBL/GenBank/DDBJ whole genome shotgun (WGS) entry which is preliminary data.</text>
</comment>
<evidence type="ECO:0000313" key="3">
    <source>
        <dbReference type="Proteomes" id="UP000535020"/>
    </source>
</evidence>
<dbReference type="RefSeq" id="WP_176005346.1">
    <property type="nucleotide sequence ID" value="NZ_JABWMI010000006.1"/>
</dbReference>
<protein>
    <submittedName>
        <fullName evidence="2">PA2169 family four-helix-bundle protein</fullName>
    </submittedName>
</protein>
<name>A0A7Y8Y0Z2_9FLAO</name>
<dbReference type="Pfam" id="PF09537">
    <property type="entry name" value="DUF2383"/>
    <property type="match status" value="1"/>
</dbReference>
<feature type="domain" description="DUF2383" evidence="1">
    <location>
        <begin position="11"/>
        <end position="119"/>
    </location>
</feature>
<evidence type="ECO:0000313" key="2">
    <source>
        <dbReference type="EMBL" id="NYA70538.1"/>
    </source>
</evidence>
<dbReference type="Proteomes" id="UP000535020">
    <property type="component" value="Unassembled WGS sequence"/>
</dbReference>
<keyword evidence="3" id="KW-1185">Reference proteome</keyword>
<accession>A0A7Y8Y0Z2</accession>
<organism evidence="2 3">
    <name type="scientific">Flavobacterium agri</name>
    <dbReference type="NCBI Taxonomy" id="2743471"/>
    <lineage>
        <taxon>Bacteria</taxon>
        <taxon>Pseudomonadati</taxon>
        <taxon>Bacteroidota</taxon>
        <taxon>Flavobacteriia</taxon>
        <taxon>Flavobacteriales</taxon>
        <taxon>Flavobacteriaceae</taxon>
        <taxon>Flavobacterium</taxon>
    </lineage>
</organism>
<dbReference type="InterPro" id="IPR019052">
    <property type="entry name" value="DUF2383"/>
</dbReference>
<dbReference type="InterPro" id="IPR011971">
    <property type="entry name" value="CHP02284"/>
</dbReference>
<reference evidence="2 3" key="1">
    <citation type="submission" date="2020-07" db="EMBL/GenBank/DDBJ databases">
        <authorList>
            <person name="Sun Q."/>
        </authorList>
    </citation>
    <scope>NUCLEOTIDE SEQUENCE [LARGE SCALE GENOMIC DNA]</scope>
    <source>
        <strain evidence="2 3">MAH-1</strain>
    </source>
</reference>
<evidence type="ECO:0000259" key="1">
    <source>
        <dbReference type="Pfam" id="PF09537"/>
    </source>
</evidence>
<dbReference type="InterPro" id="IPR016920">
    <property type="entry name" value="UCP029477"/>
</dbReference>
<dbReference type="Gene3D" id="1.20.1260.10">
    <property type="match status" value="1"/>
</dbReference>
<dbReference type="PIRSF" id="PIRSF029477">
    <property type="entry name" value="UCP029477"/>
    <property type="match status" value="1"/>
</dbReference>
<dbReference type="InterPro" id="IPR012347">
    <property type="entry name" value="Ferritin-like"/>
</dbReference>
<dbReference type="AlphaFoldDB" id="A0A7Y8Y0Z2"/>
<dbReference type="EMBL" id="JACBJI010000002">
    <property type="protein sequence ID" value="NYA70538.1"/>
    <property type="molecule type" value="Genomic_DNA"/>
</dbReference>
<gene>
    <name evidence="2" type="ORF">HZF10_06370</name>
</gene>
<proteinExistence type="predicted"/>
<dbReference type="NCBIfam" id="TIGR02284">
    <property type="entry name" value="PA2169 family four-helix-bundle protein"/>
    <property type="match status" value="1"/>
</dbReference>
<sequence>MERATIDTEKALKALNDLIEINNDRVEGYETASKETDSTELKGHFSSWKNTSQSILNELRAEVRNLGGEPEEGTRVTGKFFRAWMDMKAALTGNDTHAILSSCEFGEDKAQETYSTVIENFGSDLSFEQLEMVRDQKARLRADHDAVKALRDAE</sequence>